<comment type="caution">
    <text evidence="1">The sequence shown here is derived from an EMBL/GenBank/DDBJ whole genome shotgun (WGS) entry which is preliminary data.</text>
</comment>
<keyword evidence="2" id="KW-1185">Reference proteome</keyword>
<dbReference type="Pfam" id="PF03237">
    <property type="entry name" value="Terminase_6N"/>
    <property type="match status" value="1"/>
</dbReference>
<dbReference type="NCBIfam" id="TIGR01547">
    <property type="entry name" value="phage_term_2"/>
    <property type="match status" value="1"/>
</dbReference>
<dbReference type="Gene3D" id="3.30.420.280">
    <property type="match status" value="1"/>
</dbReference>
<evidence type="ECO:0000313" key="2">
    <source>
        <dbReference type="Proteomes" id="UP001470230"/>
    </source>
</evidence>
<dbReference type="InterPro" id="IPR006437">
    <property type="entry name" value="Phage_terminase_lsu"/>
</dbReference>
<reference evidence="1 2" key="1">
    <citation type="submission" date="2024-04" db="EMBL/GenBank/DDBJ databases">
        <title>Tritrichomonas musculus Genome.</title>
        <authorList>
            <person name="Alves-Ferreira E."/>
            <person name="Grigg M."/>
            <person name="Lorenzi H."/>
            <person name="Galac M."/>
        </authorList>
    </citation>
    <scope>NUCLEOTIDE SEQUENCE [LARGE SCALE GENOMIC DNA]</scope>
    <source>
        <strain evidence="1 2">EAF2021</strain>
    </source>
</reference>
<dbReference type="InterPro" id="IPR052380">
    <property type="entry name" value="Viral_DNA_packaging_terminase"/>
</dbReference>
<dbReference type="PANTHER" id="PTHR39184:SF1">
    <property type="entry name" value="PBSX PHAGE TERMINASE LARGE SUBUNIT"/>
    <property type="match status" value="1"/>
</dbReference>
<accession>A0ABR2GND8</accession>
<dbReference type="EMBL" id="JAPFFF010000103">
    <property type="protein sequence ID" value="KAK8835450.1"/>
    <property type="molecule type" value="Genomic_DNA"/>
</dbReference>
<dbReference type="PANTHER" id="PTHR39184">
    <property type="match status" value="1"/>
</dbReference>
<name>A0ABR2GND8_9EUKA</name>
<organism evidence="1 2">
    <name type="scientific">Tritrichomonas musculus</name>
    <dbReference type="NCBI Taxonomy" id="1915356"/>
    <lineage>
        <taxon>Eukaryota</taxon>
        <taxon>Metamonada</taxon>
        <taxon>Parabasalia</taxon>
        <taxon>Tritrichomonadida</taxon>
        <taxon>Tritrichomonadidae</taxon>
        <taxon>Tritrichomonas</taxon>
    </lineage>
</organism>
<dbReference type="Gene3D" id="3.40.50.300">
    <property type="entry name" value="P-loop containing nucleotide triphosphate hydrolases"/>
    <property type="match status" value="1"/>
</dbReference>
<dbReference type="InterPro" id="IPR027417">
    <property type="entry name" value="P-loop_NTPase"/>
</dbReference>
<gene>
    <name evidence="1" type="ORF">M9Y10_004554</name>
</gene>
<dbReference type="Proteomes" id="UP001470230">
    <property type="component" value="Unassembled WGS sequence"/>
</dbReference>
<evidence type="ECO:0000313" key="1">
    <source>
        <dbReference type="EMBL" id="KAK8835450.1"/>
    </source>
</evidence>
<proteinExistence type="predicted"/>
<evidence type="ECO:0008006" key="3">
    <source>
        <dbReference type="Google" id="ProtNLM"/>
    </source>
</evidence>
<protein>
    <recommendedName>
        <fullName evidence="3">Terminase</fullName>
    </recommendedName>
</protein>
<sequence>MDNPENSEFIMVGKTITSLKRNCLNLLQTIVGNGNFKFSLSSKEGSICGRKVYLEGVNDSRAENKIRGMTLYGAYCDEITLFTEDFFTMLLSRLSMENSFLIGTTNPDTPSHWLLKNYISRQNELDINVWKFTLEDNHTLPKSYIENLKKEYTGVFYDRFILGKWVAAEGLIYSKFANEKEKYIVDKIRPYDLQTIHVGIDYGASKSRTAFVAIGFTKAFKDLYVLKEKTTLGIKSPEEMYESFWKFYEELENEYGHFSFCYADWGGLGQVQTKGIENYFLKRGKPIKIQDCFKVRIIERINMVCRLIGANRFKVHSSCKEVIEALSSAVWEENKDDVRLDNGSVNIDVLDAMEYSFSNYLQSLNNSFNSIKII</sequence>